<dbReference type="Pfam" id="PF09949">
    <property type="entry name" value="APP1_cat"/>
    <property type="match status" value="1"/>
</dbReference>
<dbReference type="OrthoDB" id="414243at2759"/>
<dbReference type="PANTHER" id="PTHR28208:SF1">
    <property type="entry name" value="FILAMENT ORGANIZATION PROTEIN APP1-LIKE, PUTATIVE (AFU_ORTHOLOGUE AFUA_1G06650)-RELATED"/>
    <property type="match status" value="1"/>
</dbReference>
<dbReference type="GO" id="GO:0030479">
    <property type="term" value="C:actin cortical patch"/>
    <property type="evidence" value="ECO:0007669"/>
    <property type="project" value="TreeGrafter"/>
</dbReference>
<gene>
    <name evidence="3" type="ORF">CPB83DRAFT_763129</name>
</gene>
<keyword evidence="4" id="KW-1185">Reference proteome</keyword>
<dbReference type="EMBL" id="MU157839">
    <property type="protein sequence ID" value="KAF9530570.1"/>
    <property type="molecule type" value="Genomic_DNA"/>
</dbReference>
<dbReference type="PANTHER" id="PTHR28208">
    <property type="entry name" value="PHOSPHATIDATE PHOSPHATASE APP1"/>
    <property type="match status" value="1"/>
</dbReference>
<feature type="signal peptide" evidence="1">
    <location>
        <begin position="1"/>
        <end position="19"/>
    </location>
</feature>
<feature type="chain" id="PRO_5040507128" description="Phosphatidate phosphatase APP1 catalytic domain-containing protein" evidence="1">
    <location>
        <begin position="20"/>
        <end position="394"/>
    </location>
</feature>
<dbReference type="InterPro" id="IPR019236">
    <property type="entry name" value="APP1_cat"/>
</dbReference>
<organism evidence="3 4">
    <name type="scientific">Crepidotus variabilis</name>
    <dbReference type="NCBI Taxonomy" id="179855"/>
    <lineage>
        <taxon>Eukaryota</taxon>
        <taxon>Fungi</taxon>
        <taxon>Dikarya</taxon>
        <taxon>Basidiomycota</taxon>
        <taxon>Agaricomycotina</taxon>
        <taxon>Agaricomycetes</taxon>
        <taxon>Agaricomycetidae</taxon>
        <taxon>Agaricales</taxon>
        <taxon>Agaricineae</taxon>
        <taxon>Crepidotaceae</taxon>
        <taxon>Crepidotus</taxon>
    </lineage>
</organism>
<feature type="domain" description="Phosphatidate phosphatase APP1 catalytic" evidence="2">
    <location>
        <begin position="186"/>
        <end position="347"/>
    </location>
</feature>
<evidence type="ECO:0000256" key="1">
    <source>
        <dbReference type="SAM" id="SignalP"/>
    </source>
</evidence>
<protein>
    <recommendedName>
        <fullName evidence="2">Phosphatidate phosphatase APP1 catalytic domain-containing protein</fullName>
    </recommendedName>
</protein>
<evidence type="ECO:0000259" key="2">
    <source>
        <dbReference type="Pfam" id="PF09949"/>
    </source>
</evidence>
<evidence type="ECO:0000313" key="3">
    <source>
        <dbReference type="EMBL" id="KAF9530570.1"/>
    </source>
</evidence>
<reference evidence="3" key="1">
    <citation type="submission" date="2020-11" db="EMBL/GenBank/DDBJ databases">
        <authorList>
            <consortium name="DOE Joint Genome Institute"/>
            <person name="Ahrendt S."/>
            <person name="Riley R."/>
            <person name="Andreopoulos W."/>
            <person name="Labutti K."/>
            <person name="Pangilinan J."/>
            <person name="Ruiz-Duenas F.J."/>
            <person name="Barrasa J.M."/>
            <person name="Sanchez-Garcia M."/>
            <person name="Camarero S."/>
            <person name="Miyauchi S."/>
            <person name="Serrano A."/>
            <person name="Linde D."/>
            <person name="Babiker R."/>
            <person name="Drula E."/>
            <person name="Ayuso-Fernandez I."/>
            <person name="Pacheco R."/>
            <person name="Padilla G."/>
            <person name="Ferreira P."/>
            <person name="Barriuso J."/>
            <person name="Kellner H."/>
            <person name="Castanera R."/>
            <person name="Alfaro M."/>
            <person name="Ramirez L."/>
            <person name="Pisabarro A.G."/>
            <person name="Kuo A."/>
            <person name="Tritt A."/>
            <person name="Lipzen A."/>
            <person name="He G."/>
            <person name="Yan M."/>
            <person name="Ng V."/>
            <person name="Cullen D."/>
            <person name="Martin F."/>
            <person name="Rosso M.-N."/>
            <person name="Henrissat B."/>
            <person name="Hibbett D."/>
            <person name="Martinez A.T."/>
            <person name="Grigoriev I.V."/>
        </authorList>
    </citation>
    <scope>NUCLEOTIDE SEQUENCE</scope>
    <source>
        <strain evidence="3">CBS 506.95</strain>
    </source>
</reference>
<dbReference type="Proteomes" id="UP000807306">
    <property type="component" value="Unassembled WGS sequence"/>
</dbReference>
<dbReference type="InterPro" id="IPR052935">
    <property type="entry name" value="Mg2+_PAP"/>
</dbReference>
<keyword evidence="1" id="KW-0732">Signal</keyword>
<proteinExistence type="predicted"/>
<dbReference type="GO" id="GO:0008195">
    <property type="term" value="F:phosphatidate phosphatase activity"/>
    <property type="evidence" value="ECO:0007669"/>
    <property type="project" value="InterPro"/>
</dbReference>
<sequence>MQLFKLAIISSFFAAPTLGAPVVEIAYSERGLIDGIHITDNLILFDAPAFPNPNNGSETLVDVETYAFSRIASFGSVIPVEVQLLVKALSALGVDAAQKVVQIEERVKLFLAIGLPAKSEHLKVDGCSNAPNTGATDLGPDLGLSDATLSLGKCDSGKQSAGSIGLDVLDTRTIANTIYFSPNSGFGVISDIDDTIKVSNVLDKAKLAEATLIDDPVAVAGMPQLYSSLAQSLPDPQFIYITGSPFQLYPFLNGFVKSSFAASAGPIWTRKLTLTNPSDLVSLIGGGDKTLDNKVSQIDRLHALYPNKKWLAIGDSTEKDPEVYATMYDVLSSSKYPDFIACIWIRKVDGAANNQTRFDTAFQGIPQEKTKVFTDQDISSLSSIRVANGECTSQ</sequence>
<accession>A0A9P6JSI8</accession>
<name>A0A9P6JSI8_9AGAR</name>
<dbReference type="AlphaFoldDB" id="A0A9P6JSI8"/>
<evidence type="ECO:0000313" key="4">
    <source>
        <dbReference type="Proteomes" id="UP000807306"/>
    </source>
</evidence>
<comment type="caution">
    <text evidence="3">The sequence shown here is derived from an EMBL/GenBank/DDBJ whole genome shotgun (WGS) entry which is preliminary data.</text>
</comment>